<dbReference type="InterPro" id="IPR047865">
    <property type="entry name" value="Ribosomal_uL10_bac_type"/>
</dbReference>
<accession>A0A2H0MP87</accession>
<dbReference type="Gene3D" id="3.30.70.1730">
    <property type="match status" value="1"/>
</dbReference>
<dbReference type="GO" id="GO:0005840">
    <property type="term" value="C:ribosome"/>
    <property type="evidence" value="ECO:0007669"/>
    <property type="project" value="UniProtKB-KW"/>
</dbReference>
<dbReference type="InterPro" id="IPR043141">
    <property type="entry name" value="Ribosomal_uL10-like_sf"/>
</dbReference>
<reference evidence="7 8" key="1">
    <citation type="submission" date="2017-09" db="EMBL/GenBank/DDBJ databases">
        <title>Depth-based differentiation of microbial function through sediment-hosted aquifers and enrichment of novel symbionts in the deep terrestrial subsurface.</title>
        <authorList>
            <person name="Probst A.J."/>
            <person name="Ladd B."/>
            <person name="Jarett J.K."/>
            <person name="Geller-Mcgrath D.E."/>
            <person name="Sieber C.M."/>
            <person name="Emerson J.B."/>
            <person name="Anantharaman K."/>
            <person name="Thomas B.C."/>
            <person name="Malmstrom R."/>
            <person name="Stieglmeier M."/>
            <person name="Klingl A."/>
            <person name="Woyke T."/>
            <person name="Ryan C.M."/>
            <person name="Banfield J.F."/>
        </authorList>
    </citation>
    <scope>NUCLEOTIDE SEQUENCE [LARGE SCALE GENOMIC DNA]</scope>
    <source>
        <strain evidence="7">CG11_big_fil_rev_8_21_14_0_20_39_9</strain>
    </source>
</reference>
<proteinExistence type="inferred from homology"/>
<evidence type="ECO:0000256" key="2">
    <source>
        <dbReference type="ARBA" id="ARBA00022980"/>
    </source>
</evidence>
<dbReference type="PANTHER" id="PTHR11560">
    <property type="entry name" value="39S RIBOSOMAL PROTEIN L10, MITOCHONDRIAL"/>
    <property type="match status" value="1"/>
</dbReference>
<keyword evidence="6" id="KW-0175">Coiled coil</keyword>
<dbReference type="InterPro" id="IPR001790">
    <property type="entry name" value="Ribosomal_uL10"/>
</dbReference>
<dbReference type="CDD" id="cd05797">
    <property type="entry name" value="Ribosomal_L10"/>
    <property type="match status" value="1"/>
</dbReference>
<dbReference type="GO" id="GO:1990904">
    <property type="term" value="C:ribonucleoprotein complex"/>
    <property type="evidence" value="ECO:0007669"/>
    <property type="project" value="UniProtKB-KW"/>
</dbReference>
<organism evidence="7 8">
    <name type="scientific">Candidatus Nealsonbacteria bacterium CG11_big_fil_rev_8_21_14_0_20_39_9</name>
    <dbReference type="NCBI Taxonomy" id="1974715"/>
    <lineage>
        <taxon>Bacteria</taxon>
        <taxon>Candidatus Nealsoniibacteriota</taxon>
    </lineage>
</organism>
<comment type="function">
    <text evidence="5">Forms part of the ribosomal stalk, playing a central role in the interaction of the ribosome with GTP-bound translation factors.</text>
</comment>
<evidence type="ECO:0000313" key="7">
    <source>
        <dbReference type="EMBL" id="PIQ98469.1"/>
    </source>
</evidence>
<comment type="subunit">
    <text evidence="5">Part of the ribosomal stalk of the 50S ribosomal subunit. The N-terminus interacts with L11 and the large rRNA to form the base of the stalk. The C-terminus forms an elongated spine to which L12 dimers bind in a sequential fashion forming a multimeric L10(L12)X complex.</text>
</comment>
<dbReference type="InterPro" id="IPR022973">
    <property type="entry name" value="Ribosomal_uL10_bac"/>
</dbReference>
<feature type="coiled-coil region" evidence="6">
    <location>
        <begin position="5"/>
        <end position="58"/>
    </location>
</feature>
<evidence type="ECO:0000313" key="8">
    <source>
        <dbReference type="Proteomes" id="UP000229381"/>
    </source>
</evidence>
<dbReference type="GO" id="GO:0070180">
    <property type="term" value="F:large ribosomal subunit rRNA binding"/>
    <property type="evidence" value="ECO:0007669"/>
    <property type="project" value="UniProtKB-UniRule"/>
</dbReference>
<dbReference type="EMBL" id="PCWI01000028">
    <property type="protein sequence ID" value="PIQ98469.1"/>
    <property type="molecule type" value="Genomic_DNA"/>
</dbReference>
<comment type="similarity">
    <text evidence="1 5">Belongs to the universal ribosomal protein uL10 family.</text>
</comment>
<evidence type="ECO:0000256" key="4">
    <source>
        <dbReference type="ARBA" id="ARBA00035202"/>
    </source>
</evidence>
<keyword evidence="5" id="KW-0694">RNA-binding</keyword>
<keyword evidence="5" id="KW-0699">rRNA-binding</keyword>
<protein>
    <recommendedName>
        <fullName evidence="4 5">Large ribosomal subunit protein uL10</fullName>
    </recommendedName>
</protein>
<name>A0A2H0MP87_9BACT</name>
<dbReference type="Gene3D" id="6.10.250.290">
    <property type="match status" value="1"/>
</dbReference>
<dbReference type="GO" id="GO:0006412">
    <property type="term" value="P:translation"/>
    <property type="evidence" value="ECO:0007669"/>
    <property type="project" value="UniProtKB-UniRule"/>
</dbReference>
<keyword evidence="3 5" id="KW-0687">Ribonucleoprotein</keyword>
<dbReference type="AlphaFoldDB" id="A0A2H0MP87"/>
<sequence length="170" mass="19231">MPLTKEQKKKILENLKEKLDKQKALIFVDFTGLKVKDLSSLRKELKKAFGELKVAKKTLLSLSLKEKGLKIEKEKLKGEIAMIFGYQDVISPSKMVYQFSKTNPNIKILGGFLENQFKEAEDIIMLAQLPSREVLISRLVGNIASPISGFVNALQYNLKGLMYLLTKIKA</sequence>
<keyword evidence="2 5" id="KW-0689">Ribosomal protein</keyword>
<dbReference type="Pfam" id="PF00466">
    <property type="entry name" value="Ribosomal_L10"/>
    <property type="match status" value="1"/>
</dbReference>
<comment type="caution">
    <text evidence="7">The sequence shown here is derived from an EMBL/GenBank/DDBJ whole genome shotgun (WGS) entry which is preliminary data.</text>
</comment>
<evidence type="ECO:0000256" key="3">
    <source>
        <dbReference type="ARBA" id="ARBA00023274"/>
    </source>
</evidence>
<gene>
    <name evidence="5 7" type="primary">rplJ</name>
    <name evidence="7" type="ORF">COV64_01160</name>
</gene>
<dbReference type="NCBIfam" id="NF000955">
    <property type="entry name" value="PRK00099.1-1"/>
    <property type="match status" value="1"/>
</dbReference>
<evidence type="ECO:0000256" key="6">
    <source>
        <dbReference type="SAM" id="Coils"/>
    </source>
</evidence>
<evidence type="ECO:0000256" key="5">
    <source>
        <dbReference type="HAMAP-Rule" id="MF_00362"/>
    </source>
</evidence>
<dbReference type="SUPFAM" id="SSF160369">
    <property type="entry name" value="Ribosomal protein L10-like"/>
    <property type="match status" value="1"/>
</dbReference>
<evidence type="ECO:0000256" key="1">
    <source>
        <dbReference type="ARBA" id="ARBA00008889"/>
    </source>
</evidence>
<dbReference type="Proteomes" id="UP000229381">
    <property type="component" value="Unassembled WGS sequence"/>
</dbReference>
<dbReference type="HAMAP" id="MF_00362">
    <property type="entry name" value="Ribosomal_uL10"/>
    <property type="match status" value="1"/>
</dbReference>